<dbReference type="PANTHER" id="PTHR10426:SF88">
    <property type="entry name" value="ADIPOCYTE PLASMA MEMBRANE-ASSOCIATED PROTEIN HEMOMUCIN-RELATED"/>
    <property type="match status" value="1"/>
</dbReference>
<reference evidence="5" key="1">
    <citation type="submission" date="2021-12" db="EMBL/GenBank/DDBJ databases">
        <authorList>
            <person name="King R."/>
        </authorList>
    </citation>
    <scope>NUCLEOTIDE SEQUENCE</scope>
</reference>
<name>A0A9P0F4K4_BEMTA</name>
<protein>
    <recommendedName>
        <fullName evidence="4">Strictosidine synthase conserved region domain-containing protein</fullName>
    </recommendedName>
</protein>
<feature type="domain" description="Strictosidine synthase conserved region" evidence="4">
    <location>
        <begin position="166"/>
        <end position="252"/>
    </location>
</feature>
<comment type="similarity">
    <text evidence="1">Belongs to the strictosidine synthase family.</text>
</comment>
<proteinExistence type="inferred from homology"/>
<dbReference type="Pfam" id="PF20067">
    <property type="entry name" value="SSL_N"/>
    <property type="match status" value="1"/>
</dbReference>
<evidence type="ECO:0000259" key="4">
    <source>
        <dbReference type="Pfam" id="PF03088"/>
    </source>
</evidence>
<keyword evidence="2" id="KW-0597">Phosphoprotein</keyword>
<evidence type="ECO:0000313" key="5">
    <source>
        <dbReference type="EMBL" id="CAH0387835.1"/>
    </source>
</evidence>
<dbReference type="Gene3D" id="2.120.10.30">
    <property type="entry name" value="TolB, C-terminal domain"/>
    <property type="match status" value="1"/>
</dbReference>
<dbReference type="AlphaFoldDB" id="A0A9P0F4K4"/>
<keyword evidence="3" id="KW-0325">Glycoprotein</keyword>
<dbReference type="GO" id="GO:0016787">
    <property type="term" value="F:hydrolase activity"/>
    <property type="evidence" value="ECO:0007669"/>
    <property type="project" value="TreeGrafter"/>
</dbReference>
<dbReference type="GO" id="GO:0012505">
    <property type="term" value="C:endomembrane system"/>
    <property type="evidence" value="ECO:0007669"/>
    <property type="project" value="TreeGrafter"/>
</dbReference>
<dbReference type="PANTHER" id="PTHR10426">
    <property type="entry name" value="STRICTOSIDINE SYNTHASE-RELATED"/>
    <property type="match status" value="1"/>
</dbReference>
<dbReference type="InterPro" id="IPR011042">
    <property type="entry name" value="6-blade_b-propeller_TolB-like"/>
</dbReference>
<gene>
    <name evidence="5" type="ORF">BEMITA_LOCUS6802</name>
</gene>
<evidence type="ECO:0000313" key="6">
    <source>
        <dbReference type="Proteomes" id="UP001152759"/>
    </source>
</evidence>
<dbReference type="Pfam" id="PF03088">
    <property type="entry name" value="Str_synth"/>
    <property type="match status" value="1"/>
</dbReference>
<dbReference type="KEGG" id="btab:109031246"/>
<dbReference type="EMBL" id="OU963865">
    <property type="protein sequence ID" value="CAH0387835.1"/>
    <property type="molecule type" value="Genomic_DNA"/>
</dbReference>
<keyword evidence="6" id="KW-1185">Reference proteome</keyword>
<evidence type="ECO:0000256" key="2">
    <source>
        <dbReference type="ARBA" id="ARBA00022553"/>
    </source>
</evidence>
<sequence>METHVKTVRNGAYLVIAAALLLSIPKLPSDLVFEEYSLPDPPSFEGKLAVNDALNGATKLFENEVHAPESLVVYNGVLYTGLADGRVVAVKNDTLYTIANLGRPCDQIWDKTKCGRALGVDMDKHGNLFAIDCYHGIYKVNTTTGDFSLIIPLDKPIAGQMPLLPNNIAVGPDEAIYWSDTSTKFPLHKLLFIWVGDKSGRLIRSNQTTGESEVLMEDLAFSNGVYVSRDGSYVAVVETIKSRVHRYWLKGPKKGTSEIFLDNLPGVPDNIVPYKNGGFVVSLILTREAPDIPNYLAPFPRLRQIISRFGALLEMVLQKIQDVYPTNLCKKMIFYMAHLDSTAWFIFNTHGIALVYDDDGNLVKSLHSTDGILPYISDVVELDGHYYVGSPYNSFIGKVPIRNT</sequence>
<accession>A0A9P0F4K4</accession>
<dbReference type="Proteomes" id="UP001152759">
    <property type="component" value="Chromosome 4"/>
</dbReference>
<dbReference type="InterPro" id="IPR018119">
    <property type="entry name" value="Strictosidine_synth_cons-reg"/>
</dbReference>
<organism evidence="5 6">
    <name type="scientific">Bemisia tabaci</name>
    <name type="common">Sweetpotato whitefly</name>
    <name type="synonym">Aleurodes tabaci</name>
    <dbReference type="NCBI Taxonomy" id="7038"/>
    <lineage>
        <taxon>Eukaryota</taxon>
        <taxon>Metazoa</taxon>
        <taxon>Ecdysozoa</taxon>
        <taxon>Arthropoda</taxon>
        <taxon>Hexapoda</taxon>
        <taxon>Insecta</taxon>
        <taxon>Pterygota</taxon>
        <taxon>Neoptera</taxon>
        <taxon>Paraneoptera</taxon>
        <taxon>Hemiptera</taxon>
        <taxon>Sternorrhyncha</taxon>
        <taxon>Aleyrodoidea</taxon>
        <taxon>Aleyrodidae</taxon>
        <taxon>Aleyrodinae</taxon>
        <taxon>Bemisia</taxon>
    </lineage>
</organism>
<dbReference type="SUPFAM" id="SSF63829">
    <property type="entry name" value="Calcium-dependent phosphotriesterase"/>
    <property type="match status" value="1"/>
</dbReference>
<evidence type="ECO:0000256" key="1">
    <source>
        <dbReference type="ARBA" id="ARBA00009191"/>
    </source>
</evidence>
<evidence type="ECO:0000256" key="3">
    <source>
        <dbReference type="ARBA" id="ARBA00023180"/>
    </source>
</evidence>